<feature type="region of interest" description="Disordered" evidence="2">
    <location>
        <begin position="384"/>
        <end position="405"/>
    </location>
</feature>
<dbReference type="GO" id="GO:0006325">
    <property type="term" value="P:chromatin organization"/>
    <property type="evidence" value="ECO:0007669"/>
    <property type="project" value="UniProtKB-KW"/>
</dbReference>
<protein>
    <submittedName>
        <fullName evidence="4">Inhibitor of growth protein 4</fullName>
    </submittedName>
</protein>
<dbReference type="SUPFAM" id="SSF50729">
    <property type="entry name" value="PH domain-like"/>
    <property type="match status" value="1"/>
</dbReference>
<sequence length="405" mass="44612">MTSALYLEHYLDSLQHLPIELQRNFKLMRDLDDRAHGLMRTIDLMADELLPNIPKMDDETKKEKVNTIQGLFNKAKEYGDDKVQLAIQTYELVDKHIRRLDSDLARFETEIQEKVMSSRTAQPGADPETNTTTVKKGRKKHKANEKAAASTGKKKRAGASSEDDAVANGRSAAKKKVQRKGATTATNAVKEQEENADLDSVAGMAHPKLCEEWALAECEGEGWWREARGAGEQGEVRYAGVVPVERAASAPATALAVRSALHTIKSSNKKLQRVTLDISAKGILVIDVDSQQNVLSVSIYRISYCSADAANARVFAVVEGKKESGSEENHVVHVFVCARAKQARALALSLAHAFNDAYQAWQATQASSLQANSKKLAPWVRFPDESDEEADNEQWQSPAPLVTFA</sequence>
<dbReference type="GO" id="GO:0006355">
    <property type="term" value="P:regulation of DNA-templated transcription"/>
    <property type="evidence" value="ECO:0007669"/>
    <property type="project" value="TreeGrafter"/>
</dbReference>
<proteinExistence type="predicted"/>
<dbReference type="Gene3D" id="6.10.140.1740">
    <property type="match status" value="1"/>
</dbReference>
<evidence type="ECO:0000313" key="5">
    <source>
        <dbReference type="Proteomes" id="UP000053268"/>
    </source>
</evidence>
<dbReference type="SMART" id="SM00462">
    <property type="entry name" value="PTB"/>
    <property type="match status" value="1"/>
</dbReference>
<keyword evidence="1" id="KW-0156">Chromatin regulator</keyword>
<dbReference type="Gene3D" id="2.30.29.30">
    <property type="entry name" value="Pleckstrin-homology domain (PH domain)/Phosphotyrosine-binding domain (PTB)"/>
    <property type="match status" value="1"/>
</dbReference>
<dbReference type="GO" id="GO:0005634">
    <property type="term" value="C:nucleus"/>
    <property type="evidence" value="ECO:0007669"/>
    <property type="project" value="TreeGrafter"/>
</dbReference>
<dbReference type="Pfam" id="PF12998">
    <property type="entry name" value="ING"/>
    <property type="match status" value="1"/>
</dbReference>
<evidence type="ECO:0000313" key="4">
    <source>
        <dbReference type="EMBL" id="KPJ02348.1"/>
    </source>
</evidence>
<dbReference type="Pfam" id="PF00640">
    <property type="entry name" value="PID"/>
    <property type="match status" value="1"/>
</dbReference>
<dbReference type="CDD" id="cd13159">
    <property type="entry name" value="PTB_LDLRAP-mammal-like"/>
    <property type="match status" value="1"/>
</dbReference>
<evidence type="ECO:0000259" key="3">
    <source>
        <dbReference type="PROSITE" id="PS01179"/>
    </source>
</evidence>
<dbReference type="InterPro" id="IPR024610">
    <property type="entry name" value="ING_N_histone-binding"/>
</dbReference>
<feature type="domain" description="PID" evidence="3">
    <location>
        <begin position="236"/>
        <end position="359"/>
    </location>
</feature>
<dbReference type="EMBL" id="KQ459249">
    <property type="protein sequence ID" value="KPJ02348.1"/>
    <property type="molecule type" value="Genomic_DNA"/>
</dbReference>
<dbReference type="PROSITE" id="PS01179">
    <property type="entry name" value="PID"/>
    <property type="match status" value="1"/>
</dbReference>
<accession>A0A194QA01</accession>
<keyword evidence="5" id="KW-1185">Reference proteome</keyword>
<dbReference type="InterPro" id="IPR011993">
    <property type="entry name" value="PH-like_dom_sf"/>
</dbReference>
<dbReference type="Proteomes" id="UP000053268">
    <property type="component" value="Unassembled WGS sequence"/>
</dbReference>
<name>A0A194QA01_PAPXU</name>
<dbReference type="PANTHER" id="PTHR10333:SF42">
    <property type="entry name" value="INHIBITOR OF GROWTH PROTEIN 5"/>
    <property type="match status" value="1"/>
</dbReference>
<feature type="region of interest" description="Disordered" evidence="2">
    <location>
        <begin position="114"/>
        <end position="200"/>
    </location>
</feature>
<dbReference type="AlphaFoldDB" id="A0A194QA01"/>
<evidence type="ECO:0000256" key="1">
    <source>
        <dbReference type="ARBA" id="ARBA00022853"/>
    </source>
</evidence>
<organism evidence="4 5">
    <name type="scientific">Papilio xuthus</name>
    <name type="common">Asian swallowtail butterfly</name>
    <dbReference type="NCBI Taxonomy" id="66420"/>
    <lineage>
        <taxon>Eukaryota</taxon>
        <taxon>Metazoa</taxon>
        <taxon>Ecdysozoa</taxon>
        <taxon>Arthropoda</taxon>
        <taxon>Hexapoda</taxon>
        <taxon>Insecta</taxon>
        <taxon>Pterygota</taxon>
        <taxon>Neoptera</taxon>
        <taxon>Endopterygota</taxon>
        <taxon>Lepidoptera</taxon>
        <taxon>Glossata</taxon>
        <taxon>Ditrysia</taxon>
        <taxon>Papilionoidea</taxon>
        <taxon>Papilionidae</taxon>
        <taxon>Papilioninae</taxon>
        <taxon>Papilio</taxon>
    </lineage>
</organism>
<dbReference type="InterPro" id="IPR028651">
    <property type="entry name" value="ING_fam"/>
</dbReference>
<dbReference type="PANTHER" id="PTHR10333">
    <property type="entry name" value="INHIBITOR OF GROWTH PROTEIN"/>
    <property type="match status" value="1"/>
</dbReference>
<gene>
    <name evidence="4" type="ORF">RR46_08145</name>
</gene>
<dbReference type="InterPro" id="IPR006020">
    <property type="entry name" value="PTB/PI_dom"/>
</dbReference>
<dbReference type="SMART" id="SM01408">
    <property type="entry name" value="ING"/>
    <property type="match status" value="1"/>
</dbReference>
<dbReference type="STRING" id="66420.A0A194QA01"/>
<reference evidence="4 5" key="1">
    <citation type="journal article" date="2015" name="Nat. Commun.">
        <title>Outbred genome sequencing and CRISPR/Cas9 gene editing in butterflies.</title>
        <authorList>
            <person name="Li X."/>
            <person name="Fan D."/>
            <person name="Zhang W."/>
            <person name="Liu G."/>
            <person name="Zhang L."/>
            <person name="Zhao L."/>
            <person name="Fang X."/>
            <person name="Chen L."/>
            <person name="Dong Y."/>
            <person name="Chen Y."/>
            <person name="Ding Y."/>
            <person name="Zhao R."/>
            <person name="Feng M."/>
            <person name="Zhu Y."/>
            <person name="Feng Y."/>
            <person name="Jiang X."/>
            <person name="Zhu D."/>
            <person name="Xiang H."/>
            <person name="Feng X."/>
            <person name="Li S."/>
            <person name="Wang J."/>
            <person name="Zhang G."/>
            <person name="Kronforst M.R."/>
            <person name="Wang W."/>
        </authorList>
    </citation>
    <scope>NUCLEOTIDE SEQUENCE [LARGE SCALE GENOMIC DNA]</scope>
    <source>
        <strain evidence="4">Ya'a_city_454_Px</strain>
        <tissue evidence="4">Whole body</tissue>
    </source>
</reference>
<evidence type="ECO:0000256" key="2">
    <source>
        <dbReference type="SAM" id="MobiDB-lite"/>
    </source>
</evidence>